<dbReference type="InterPro" id="IPR011009">
    <property type="entry name" value="Kinase-like_dom_sf"/>
</dbReference>
<accession>A0ABU9DW60</accession>
<dbReference type="GO" id="GO:0016740">
    <property type="term" value="F:transferase activity"/>
    <property type="evidence" value="ECO:0007669"/>
    <property type="project" value="UniProtKB-KW"/>
</dbReference>
<dbReference type="InterPro" id="IPR002575">
    <property type="entry name" value="Aminoglycoside_PTrfase"/>
</dbReference>
<dbReference type="PANTHER" id="PTHR21310">
    <property type="entry name" value="AMINOGLYCOSIDE PHOSPHOTRANSFERASE-RELATED-RELATED"/>
    <property type="match status" value="1"/>
</dbReference>
<organism evidence="2 3">
    <name type="scientific">Paenibacillus filicis</name>
    <dbReference type="NCBI Taxonomy" id="669464"/>
    <lineage>
        <taxon>Bacteria</taxon>
        <taxon>Bacillati</taxon>
        <taxon>Bacillota</taxon>
        <taxon>Bacilli</taxon>
        <taxon>Bacillales</taxon>
        <taxon>Paenibacillaceae</taxon>
        <taxon>Paenibacillus</taxon>
    </lineage>
</organism>
<dbReference type="SUPFAM" id="SSF56112">
    <property type="entry name" value="Protein kinase-like (PK-like)"/>
    <property type="match status" value="1"/>
</dbReference>
<name>A0ABU9DW60_9BACL</name>
<sequence length="313" mass="34907">MPLRTGAELSDRAIAWVLEAAGPQAKVQDVRRLYGGISSAVHGITLKQDATEVEWVLRQFDHEDWLREEPDLARHEAYSLRLAGEAVVPTPEIIAWDETGVRSGMPAVLMTKLAGSVLLQPESMELWIGGLAESLARIHRVEAAGFPWTYFSYQDVERMEFPRWSSRPDVWHAVLKAVRGPKPDFKPCLIHRDFHPTNVLWEGSQVSGIVDWVNACRGPAGVDVGHCRVNLAQLFGVKAADAFLSAYLAYAGEAFLYDPYWDLVSVTDMLFGPPTVYEGWTQLGFPGLTDELIRTRLDAYAMSLLERAGHSTD</sequence>
<gene>
    <name evidence="2" type="ORF">WMW72_30890</name>
</gene>
<evidence type="ECO:0000313" key="2">
    <source>
        <dbReference type="EMBL" id="MEK8132315.1"/>
    </source>
</evidence>
<dbReference type="InterPro" id="IPR051678">
    <property type="entry name" value="AGP_Transferase"/>
</dbReference>
<reference evidence="2 3" key="1">
    <citation type="submission" date="2024-04" db="EMBL/GenBank/DDBJ databases">
        <title>draft genome sequnece of Paenibacillus filicis.</title>
        <authorList>
            <person name="Kim D.-U."/>
        </authorList>
    </citation>
    <scope>NUCLEOTIDE SEQUENCE [LARGE SCALE GENOMIC DNA]</scope>
    <source>
        <strain evidence="2 3">KACC14197</strain>
    </source>
</reference>
<dbReference type="EC" id="2.7.1.-" evidence="2"/>
<dbReference type="Gene3D" id="3.90.1200.10">
    <property type="match status" value="1"/>
</dbReference>
<proteinExistence type="predicted"/>
<dbReference type="Pfam" id="PF01636">
    <property type="entry name" value="APH"/>
    <property type="match status" value="1"/>
</dbReference>
<dbReference type="EMBL" id="JBBPCC010000028">
    <property type="protein sequence ID" value="MEK8132315.1"/>
    <property type="molecule type" value="Genomic_DNA"/>
</dbReference>
<protein>
    <submittedName>
        <fullName evidence="2">Aminoglycoside phosphotransferase family protein</fullName>
        <ecNumber evidence="2">2.7.1.-</ecNumber>
    </submittedName>
</protein>
<evidence type="ECO:0000313" key="3">
    <source>
        <dbReference type="Proteomes" id="UP001469365"/>
    </source>
</evidence>
<dbReference type="RefSeq" id="WP_341419442.1">
    <property type="nucleotide sequence ID" value="NZ_JBBPCC010000028.1"/>
</dbReference>
<comment type="caution">
    <text evidence="2">The sequence shown here is derived from an EMBL/GenBank/DDBJ whole genome shotgun (WGS) entry which is preliminary data.</text>
</comment>
<keyword evidence="3" id="KW-1185">Reference proteome</keyword>
<feature type="domain" description="Aminoglycoside phosphotransferase" evidence="1">
    <location>
        <begin position="50"/>
        <end position="251"/>
    </location>
</feature>
<evidence type="ECO:0000259" key="1">
    <source>
        <dbReference type="Pfam" id="PF01636"/>
    </source>
</evidence>
<keyword evidence="2" id="KW-0808">Transferase</keyword>
<dbReference type="Proteomes" id="UP001469365">
    <property type="component" value="Unassembled WGS sequence"/>
</dbReference>